<dbReference type="InterPro" id="IPR013783">
    <property type="entry name" value="Ig-like_fold"/>
</dbReference>
<dbReference type="SUPFAM" id="SSF54001">
    <property type="entry name" value="Cysteine proteinases"/>
    <property type="match status" value="1"/>
</dbReference>
<dbReference type="Gene3D" id="2.130.10.130">
    <property type="entry name" value="Integrin alpha, N-terminal"/>
    <property type="match status" value="2"/>
</dbReference>
<dbReference type="STRING" id="1703770.AMJ39_08710"/>
<organism evidence="5 6">
    <name type="scientific">candidate division TA06 bacterium DG_24</name>
    <dbReference type="NCBI Taxonomy" id="1703770"/>
    <lineage>
        <taxon>Bacteria</taxon>
        <taxon>Bacteria division TA06</taxon>
    </lineage>
</organism>
<feature type="chain" id="PRO_5006639548" description="Transglutaminase-like domain-containing protein" evidence="3">
    <location>
        <begin position="23"/>
        <end position="1552"/>
    </location>
</feature>
<dbReference type="Pfam" id="PF13517">
    <property type="entry name" value="FG-GAP_3"/>
    <property type="match status" value="2"/>
</dbReference>
<evidence type="ECO:0000313" key="6">
    <source>
        <dbReference type="Proteomes" id="UP000052008"/>
    </source>
</evidence>
<feature type="domain" description="Transglutaminase-like" evidence="4">
    <location>
        <begin position="754"/>
        <end position="808"/>
    </location>
</feature>
<sequence length="1552" mass="168407">MRSAKAVVAIIAGIVAALSVSAGGGSDSSAGGTGGGGPGEEVFTITQTVEIPPRGYHVLRWRSDIRRLDVLEPFSRQSLLPPETERQVERTPAWIQDDLRWTLSELARIPIESGEGARPRFSDVDGDGLEDLVLLSDAGSVRVFRAPGWVEVKDDHLQGAKAAGVSRGDASFDAAKRAAAAAGIEGAATLFDLDGDGVLDLVACRDDGTLVARKGRDYTQELSGFEGIVLDGPAAPAFGDVDGDALSDLVLVTEEGRVLLYGNYGSRDEAAFLVYSTHPRLTFPMDVGYGSRPAFADIDGDGELDLVTGSRDGPLRCFLGPDWVEHHGLFLAQIDVGEWDAPALGDLNGDGAVDLVVGDAAGGIHLWWGPDWHREPSIPWEAVSGYASPAIGDIDGDGVAELIVGDVDGSVTIFEISGESRPGETVAPGRSCAPAVGDVNADGKMDLVIGTQLGELVALVGPDLESDTTLLPGADVGELATPVVVDLDGDGLPEIVSGNLDGRVFVFADVDGRYVERSSWEFASSGRTATIEDYYGRYFPEREELLGWNDLEALETVTDLLSRCPREQIDEVAFALAHTPAEVLRAMIRLGELDLLLENARDIYDMAGRLPYARLVENGEETVLEHCLDGGRWEALPREIYYWWVVHPRILYEVPARIDASYWEKPPEYYGQDRTTWLRHEPTPDIHDPEADGVFWRSALPFDRRYGTTLFEGVGAAPTVMDAIEQLHRWISWQEPGAFMSFGYETQDLQPMVILAKAYGSCGEQSILTAACSRSMLLPTLVVSDRGEDHQWNEFYYLGEWYHWDVNNPLPRGIGSPWVSCEGLERRGKTVSAVTAWRGDDVMHDVTTRVVNPSGVEYTSCGRGYTDTGHLTVVVEDREGLPVDGALVVIKSHWERRNLVSVWGYTDPRGKVEFDLGYEPYGGYTIEVLSPYGTAGTTNFSIDEGRSHTASYRLPCSRIETPPPLPRGGALAAWEPVGAERGEGVTPIASPGAERVSFSFAVEGGRQYRPNFVTHSPYRIGEYLSERAGYRGTRRYVAEVREHDQVSMFALGKEGYLRALDGSVPWKAGLAERALREAVWDAASDAYIIFHNGAERTSAVVTITADLAGETEPPEVTIDHPTISRRRVGDVIGFSGEVSDNLGIGGLRLSFDGGYSWRELPPACISAGGEGPTGVKNEGGGRAGGSGGAAGTGTTWRYEWATADSGPGLGGQYSVLVEAHDMGGNRSRAGPVELTVSRSADFSDQVVRQDDPSSPLPSVSWIWGPLRVPEGERLMEMHTVGKSTDLDVDLYLYRDANRNGVIDGPGEQVATSAGPTAEERIHRDSPEPGTYWLYVQGFDVPGDSGVIDVFSAVAHPLGILRSRSPVGPVNEAQQEEGLLEIRVQVKSVAAIGRGDWEITVDGEDVISASRFEEGWIRYAPSEAYSCGSTHEVVVRVGDLAGNEDEQTWTFVIDRSPPRLTILAPGQGARVRNGLQLLVEARDNEELRAVRYRVGGGTWTAMSRVRNRPGRFVATWDAEHVVPGHHRLEIEAVDRAENRTSRIVRVTLVESGK</sequence>
<dbReference type="SMART" id="SM00460">
    <property type="entry name" value="TGc"/>
    <property type="match status" value="1"/>
</dbReference>
<dbReference type="InterPro" id="IPR013517">
    <property type="entry name" value="FG-GAP"/>
</dbReference>
<dbReference type="PATRIC" id="fig|1703770.3.peg.773"/>
<evidence type="ECO:0000313" key="5">
    <source>
        <dbReference type="EMBL" id="KPJ52064.1"/>
    </source>
</evidence>
<gene>
    <name evidence="5" type="ORF">AMJ39_08710</name>
</gene>
<evidence type="ECO:0000256" key="1">
    <source>
        <dbReference type="ARBA" id="ARBA00022729"/>
    </source>
</evidence>
<name>A0A0S7WPG1_UNCT6</name>
<dbReference type="Gene3D" id="2.60.40.10">
    <property type="entry name" value="Immunoglobulins"/>
    <property type="match status" value="1"/>
</dbReference>
<protein>
    <recommendedName>
        <fullName evidence="4">Transglutaminase-like domain-containing protein</fullName>
    </recommendedName>
</protein>
<dbReference type="InterPro" id="IPR002931">
    <property type="entry name" value="Transglutaminase-like"/>
</dbReference>
<evidence type="ECO:0000256" key="3">
    <source>
        <dbReference type="SAM" id="SignalP"/>
    </source>
</evidence>
<dbReference type="InterPro" id="IPR038765">
    <property type="entry name" value="Papain-like_cys_pep_sf"/>
</dbReference>
<dbReference type="PANTHER" id="PTHR44103:SF1">
    <property type="entry name" value="PROPROTEIN CONVERTASE P"/>
    <property type="match status" value="1"/>
</dbReference>
<keyword evidence="1 3" id="KW-0732">Signal</keyword>
<feature type="compositionally biased region" description="Gly residues" evidence="2">
    <location>
        <begin position="22"/>
        <end position="39"/>
    </location>
</feature>
<accession>A0A0S7WPG1</accession>
<evidence type="ECO:0000256" key="2">
    <source>
        <dbReference type="SAM" id="MobiDB-lite"/>
    </source>
</evidence>
<dbReference type="SUPFAM" id="SSF69318">
    <property type="entry name" value="Integrin alpha N-terminal domain"/>
    <property type="match status" value="1"/>
</dbReference>
<comment type="caution">
    <text evidence="5">The sequence shown here is derived from an EMBL/GenBank/DDBJ whole genome shotgun (WGS) entry which is preliminary data.</text>
</comment>
<dbReference type="Gene3D" id="2.60.120.380">
    <property type="match status" value="1"/>
</dbReference>
<feature type="signal peptide" evidence="3">
    <location>
        <begin position="1"/>
        <end position="22"/>
    </location>
</feature>
<feature type="region of interest" description="Disordered" evidence="2">
    <location>
        <begin position="1302"/>
        <end position="1325"/>
    </location>
</feature>
<evidence type="ECO:0000259" key="4">
    <source>
        <dbReference type="SMART" id="SM00460"/>
    </source>
</evidence>
<feature type="region of interest" description="Disordered" evidence="2">
    <location>
        <begin position="21"/>
        <end position="41"/>
    </location>
</feature>
<dbReference type="EMBL" id="LIZS01000079">
    <property type="protein sequence ID" value="KPJ52064.1"/>
    <property type="molecule type" value="Genomic_DNA"/>
</dbReference>
<dbReference type="Gene3D" id="3.10.620.30">
    <property type="match status" value="1"/>
</dbReference>
<reference evidence="5 6" key="1">
    <citation type="journal article" date="2015" name="Microbiome">
        <title>Genomic resolution of linkages in carbon, nitrogen, and sulfur cycling among widespread estuary sediment bacteria.</title>
        <authorList>
            <person name="Baker B.J."/>
            <person name="Lazar C.S."/>
            <person name="Teske A.P."/>
            <person name="Dick G.J."/>
        </authorList>
    </citation>
    <scope>NUCLEOTIDE SEQUENCE [LARGE SCALE GENOMIC DNA]</scope>
    <source>
        <strain evidence="5">DG_24</strain>
    </source>
</reference>
<dbReference type="Proteomes" id="UP000052008">
    <property type="component" value="Unassembled WGS sequence"/>
</dbReference>
<dbReference type="PANTHER" id="PTHR44103">
    <property type="entry name" value="PROPROTEIN CONVERTASE P"/>
    <property type="match status" value="1"/>
</dbReference>
<proteinExistence type="predicted"/>
<dbReference type="InterPro" id="IPR028994">
    <property type="entry name" value="Integrin_alpha_N"/>
</dbReference>